<dbReference type="Proteomes" id="UP000062043">
    <property type="component" value="Chromosome"/>
</dbReference>
<protein>
    <submittedName>
        <fullName evidence="1">Uncharacterized protein</fullName>
    </submittedName>
</protein>
<evidence type="ECO:0000313" key="1">
    <source>
        <dbReference type="EMBL" id="AJC72669.1"/>
    </source>
</evidence>
<evidence type="ECO:0000313" key="2">
    <source>
        <dbReference type="Proteomes" id="UP000062043"/>
    </source>
</evidence>
<organism evidence="1 2">
    <name type="scientific">Thermococcus guaymasensis DSM 11113</name>
    <dbReference type="NCBI Taxonomy" id="1432656"/>
    <lineage>
        <taxon>Archaea</taxon>
        <taxon>Methanobacteriati</taxon>
        <taxon>Methanobacteriota</taxon>
        <taxon>Thermococci</taxon>
        <taxon>Thermococcales</taxon>
        <taxon>Thermococcaceae</taxon>
        <taxon>Thermococcus</taxon>
    </lineage>
</organism>
<gene>
    <name evidence="1" type="ORF">X802_02810</name>
</gene>
<dbReference type="RefSeq" id="WP_281174918.1">
    <property type="nucleotide sequence ID" value="NZ_CP007140.1"/>
</dbReference>
<dbReference type="AlphaFoldDB" id="A0A0X1KN31"/>
<accession>A0A0X1KN31</accession>
<dbReference type="GeneID" id="80510183"/>
<keyword evidence="2" id="KW-1185">Reference proteome</keyword>
<name>A0A0X1KN31_9EURY</name>
<dbReference type="EMBL" id="CP007140">
    <property type="protein sequence ID" value="AJC72669.1"/>
    <property type="molecule type" value="Genomic_DNA"/>
</dbReference>
<sequence length="44" mass="5225">MTLSPEEEKEFRMLMDKLRYYGPESLTAAELQRLNYLLEKNEGS</sequence>
<dbReference type="KEGG" id="tgy:X802_02810"/>
<proteinExistence type="predicted"/>
<dbReference type="PATRIC" id="fig|1432656.3.peg.542"/>
<reference evidence="1 2" key="1">
    <citation type="submission" date="2014-01" db="EMBL/GenBank/DDBJ databases">
        <title>Genome sequencing of Thermococcus guaymasensis.</title>
        <authorList>
            <person name="Zhang X."/>
            <person name="Alvare G."/>
            <person name="Fristensky B."/>
            <person name="Chen L."/>
            <person name="Suen T."/>
            <person name="Chen Q."/>
            <person name="Ma K."/>
        </authorList>
    </citation>
    <scope>NUCLEOTIDE SEQUENCE [LARGE SCALE GENOMIC DNA]</scope>
    <source>
        <strain evidence="1 2">DSM 11113</strain>
    </source>
</reference>